<comment type="caution">
    <text evidence="2">The sequence shown here is derived from an EMBL/GenBank/DDBJ whole genome shotgun (WGS) entry which is preliminary data.</text>
</comment>
<evidence type="ECO:0000313" key="2">
    <source>
        <dbReference type="EMBL" id="RFS83050.1"/>
    </source>
</evidence>
<organism evidence="2 3">
    <name type="scientific">Actinomadura spongiicola</name>
    <dbReference type="NCBI Taxonomy" id="2303421"/>
    <lineage>
        <taxon>Bacteria</taxon>
        <taxon>Bacillati</taxon>
        <taxon>Actinomycetota</taxon>
        <taxon>Actinomycetes</taxon>
        <taxon>Streptosporangiales</taxon>
        <taxon>Thermomonosporaceae</taxon>
        <taxon>Actinomadura</taxon>
    </lineage>
</organism>
<feature type="region of interest" description="Disordered" evidence="1">
    <location>
        <begin position="1"/>
        <end position="26"/>
    </location>
</feature>
<dbReference type="AlphaFoldDB" id="A0A372GCJ1"/>
<dbReference type="OrthoDB" id="3481501at2"/>
<dbReference type="InterPro" id="IPR011008">
    <property type="entry name" value="Dimeric_a/b-barrel"/>
</dbReference>
<name>A0A372GCJ1_9ACTN</name>
<gene>
    <name evidence="2" type="ORF">D0T12_22945</name>
</gene>
<sequence>MSTHASEPLIPREDSGGDLSPGPSAAPAAPFSSDFLYWIALDFAGSDPADIERFNRFYDETHVPEVLSRHSGFAAAHRYALRRPDPRGDFGGGYLTAYEVQDEQAVTEYLTATTAGEPYSTDPPFRPELLTTRWRVVYEKVAETAPSTGTPDLIYIIGIDPPSDIADDELAEFDAFYTNTHMPEAVSNAGLSRGTRYKVRRALEHPAPGCPFYLVVYELAGDTDELLAETQRKMGREGPWWTQGPTSWTRRTTPWRLWYRHISSTPQPPPPPAAHRQP</sequence>
<evidence type="ECO:0008006" key="4">
    <source>
        <dbReference type="Google" id="ProtNLM"/>
    </source>
</evidence>
<evidence type="ECO:0000256" key="1">
    <source>
        <dbReference type="SAM" id="MobiDB-lite"/>
    </source>
</evidence>
<reference evidence="2 3" key="1">
    <citation type="submission" date="2018-08" db="EMBL/GenBank/DDBJ databases">
        <title>Actinomadura spongicola sp. nov., isolated from marine sponge Leucetta chagosensis.</title>
        <authorList>
            <person name="Li L."/>
            <person name="Lin H.W."/>
        </authorList>
    </citation>
    <scope>NUCLEOTIDE SEQUENCE [LARGE SCALE GENOMIC DNA]</scope>
    <source>
        <strain evidence="2 3">LHW52907</strain>
    </source>
</reference>
<dbReference type="EMBL" id="QVNQ01000007">
    <property type="protein sequence ID" value="RFS83050.1"/>
    <property type="molecule type" value="Genomic_DNA"/>
</dbReference>
<dbReference type="Proteomes" id="UP000262882">
    <property type="component" value="Unassembled WGS sequence"/>
</dbReference>
<protein>
    <recommendedName>
        <fullName evidence="4">EthD domain-containing protein</fullName>
    </recommendedName>
</protein>
<proteinExistence type="predicted"/>
<dbReference type="SUPFAM" id="SSF54909">
    <property type="entry name" value="Dimeric alpha+beta barrel"/>
    <property type="match status" value="1"/>
</dbReference>
<evidence type="ECO:0000313" key="3">
    <source>
        <dbReference type="Proteomes" id="UP000262882"/>
    </source>
</evidence>
<dbReference type="RefSeq" id="WP_117401747.1">
    <property type="nucleotide sequence ID" value="NZ_QVNQ01000007.1"/>
</dbReference>
<keyword evidence="3" id="KW-1185">Reference proteome</keyword>
<accession>A0A372GCJ1</accession>
<feature type="compositionally biased region" description="Low complexity" evidence="1">
    <location>
        <begin position="17"/>
        <end position="26"/>
    </location>
</feature>